<sequence length="90" mass="10586">MRAYLKKDIGVSPAEMLYGQCFDFLEISSKISRHPARCWLRRPSCRGCDSTQESFGLCQILTIRLVMYLCNQNFVHPHTFWFIVIVRRSI</sequence>
<comment type="caution">
    <text evidence="1">The sequence shown here is derived from an EMBL/GenBank/DDBJ whole genome shotgun (WGS) entry which is preliminary data.</text>
</comment>
<name>A0A4Y2H960_ARAVE</name>
<dbReference type="EMBL" id="BGPR01001807">
    <property type="protein sequence ID" value="GBM62253.1"/>
    <property type="molecule type" value="Genomic_DNA"/>
</dbReference>
<evidence type="ECO:0000313" key="2">
    <source>
        <dbReference type="Proteomes" id="UP000499080"/>
    </source>
</evidence>
<gene>
    <name evidence="1" type="ORF">AVEN_44046_1</name>
</gene>
<protein>
    <submittedName>
        <fullName evidence="1">Uncharacterized protein</fullName>
    </submittedName>
</protein>
<reference evidence="1 2" key="1">
    <citation type="journal article" date="2019" name="Sci. Rep.">
        <title>Orb-weaving spider Araneus ventricosus genome elucidates the spidroin gene catalogue.</title>
        <authorList>
            <person name="Kono N."/>
            <person name="Nakamura H."/>
            <person name="Ohtoshi R."/>
            <person name="Moran D.A.P."/>
            <person name="Shinohara A."/>
            <person name="Yoshida Y."/>
            <person name="Fujiwara M."/>
            <person name="Mori M."/>
            <person name="Tomita M."/>
            <person name="Arakawa K."/>
        </authorList>
    </citation>
    <scope>NUCLEOTIDE SEQUENCE [LARGE SCALE GENOMIC DNA]</scope>
</reference>
<organism evidence="1 2">
    <name type="scientific">Araneus ventricosus</name>
    <name type="common">Orbweaver spider</name>
    <name type="synonym">Epeira ventricosa</name>
    <dbReference type="NCBI Taxonomy" id="182803"/>
    <lineage>
        <taxon>Eukaryota</taxon>
        <taxon>Metazoa</taxon>
        <taxon>Ecdysozoa</taxon>
        <taxon>Arthropoda</taxon>
        <taxon>Chelicerata</taxon>
        <taxon>Arachnida</taxon>
        <taxon>Araneae</taxon>
        <taxon>Araneomorphae</taxon>
        <taxon>Entelegynae</taxon>
        <taxon>Araneoidea</taxon>
        <taxon>Araneidae</taxon>
        <taxon>Araneus</taxon>
    </lineage>
</organism>
<evidence type="ECO:0000313" key="1">
    <source>
        <dbReference type="EMBL" id="GBM62253.1"/>
    </source>
</evidence>
<dbReference type="Proteomes" id="UP000499080">
    <property type="component" value="Unassembled WGS sequence"/>
</dbReference>
<dbReference type="AlphaFoldDB" id="A0A4Y2H960"/>
<proteinExistence type="predicted"/>
<accession>A0A4Y2H960</accession>
<keyword evidence="2" id="KW-1185">Reference proteome</keyword>